<proteinExistence type="predicted"/>
<feature type="transmembrane region" description="Helical" evidence="1">
    <location>
        <begin position="78"/>
        <end position="105"/>
    </location>
</feature>
<dbReference type="RefSeq" id="WP_387964948.1">
    <property type="nucleotide sequence ID" value="NZ_JBHSGP010000014.1"/>
</dbReference>
<feature type="transmembrane region" description="Helical" evidence="1">
    <location>
        <begin position="198"/>
        <end position="227"/>
    </location>
</feature>
<dbReference type="Proteomes" id="UP001595953">
    <property type="component" value="Unassembled WGS sequence"/>
</dbReference>
<gene>
    <name evidence="2" type="ORF">ACFO5O_14310</name>
</gene>
<feature type="transmembrane region" description="Helical" evidence="1">
    <location>
        <begin position="135"/>
        <end position="155"/>
    </location>
</feature>
<dbReference type="EMBL" id="JBHSGP010000014">
    <property type="protein sequence ID" value="MFC4723506.1"/>
    <property type="molecule type" value="Genomic_DNA"/>
</dbReference>
<protein>
    <recommendedName>
        <fullName evidence="4">Glycerophosphoryl diester phosphodiesterase membrane domain-containing protein</fullName>
    </recommendedName>
</protein>
<keyword evidence="3" id="KW-1185">Reference proteome</keyword>
<reference evidence="3" key="1">
    <citation type="journal article" date="2019" name="Int. J. Syst. Evol. Microbiol.">
        <title>The Global Catalogue of Microorganisms (GCM) 10K type strain sequencing project: providing services to taxonomists for standard genome sequencing and annotation.</title>
        <authorList>
            <consortium name="The Broad Institute Genomics Platform"/>
            <consortium name="The Broad Institute Genome Sequencing Center for Infectious Disease"/>
            <person name="Wu L."/>
            <person name="Ma J."/>
        </authorList>
    </citation>
    <scope>NUCLEOTIDE SEQUENCE [LARGE SCALE GENOMIC DNA]</scope>
    <source>
        <strain evidence="3">CCUG 63682</strain>
    </source>
</reference>
<comment type="caution">
    <text evidence="2">The sequence shown here is derived from an EMBL/GenBank/DDBJ whole genome shotgun (WGS) entry which is preliminary data.</text>
</comment>
<organism evidence="2 3">
    <name type="scientific">Geojedonia litorea</name>
    <dbReference type="NCBI Taxonomy" id="1268269"/>
    <lineage>
        <taxon>Bacteria</taxon>
        <taxon>Pseudomonadati</taxon>
        <taxon>Bacteroidota</taxon>
        <taxon>Flavobacteriia</taxon>
        <taxon>Flavobacteriales</taxon>
        <taxon>Flavobacteriaceae</taxon>
        <taxon>Geojedonia</taxon>
    </lineage>
</organism>
<keyword evidence="1" id="KW-0812">Transmembrane</keyword>
<evidence type="ECO:0000313" key="3">
    <source>
        <dbReference type="Proteomes" id="UP001595953"/>
    </source>
</evidence>
<evidence type="ECO:0000256" key="1">
    <source>
        <dbReference type="SAM" id="Phobius"/>
    </source>
</evidence>
<accession>A0ABV9N8D1</accession>
<evidence type="ECO:0000313" key="2">
    <source>
        <dbReference type="EMBL" id="MFC4723506.1"/>
    </source>
</evidence>
<keyword evidence="1" id="KW-1133">Transmembrane helix</keyword>
<name>A0ABV9N8D1_9FLAO</name>
<feature type="transmembrane region" description="Helical" evidence="1">
    <location>
        <begin position="33"/>
        <end position="58"/>
    </location>
</feature>
<evidence type="ECO:0008006" key="4">
    <source>
        <dbReference type="Google" id="ProtNLM"/>
    </source>
</evidence>
<feature type="transmembrane region" description="Helical" evidence="1">
    <location>
        <begin position="161"/>
        <end position="177"/>
    </location>
</feature>
<sequence>MTVSEIQQKISNAKALEFGDIFNKSIELFKKSWLYGFLFQLFVIIIMLPFLIVLYVPLLMSMLAQAESGHVDPETFSGLFAGFTAFYLVLFFVGILAASVIQLALHAGFYRIIRAIDQGQDVKAADLFYFLKGKYFGSVTLLMLATMLISFAFALLCYIPLIYAFIPILFFTLVYAFNPEMSIGDIVKVSFNLGTKKWLLSFGLLIVSYLIVVLLVIVTCGIGSLFLSPFIYLPLYFIYKEVVGFENLDEVDSIGKSETF</sequence>
<keyword evidence="1" id="KW-0472">Membrane</keyword>